<feature type="transmembrane region" description="Helical" evidence="9">
    <location>
        <begin position="26"/>
        <end position="47"/>
    </location>
</feature>
<keyword evidence="6 9" id="KW-1133">Transmembrane helix</keyword>
<keyword evidence="5 9" id="KW-0812">Transmembrane</keyword>
<dbReference type="HAMAP" id="MF_00911">
    <property type="entry name" value="FtsQ_subfam"/>
    <property type="match status" value="1"/>
</dbReference>
<comment type="subunit">
    <text evidence="9">Part of a complex composed of FtsB, FtsL and FtsQ.</text>
</comment>
<dbReference type="InterPro" id="IPR013685">
    <property type="entry name" value="POTRA_FtsQ_type"/>
</dbReference>
<gene>
    <name evidence="9" type="primary">ftsQ</name>
    <name evidence="11" type="ORF">PHACT_14910</name>
</gene>
<dbReference type="GO" id="GO:0032153">
    <property type="term" value="C:cell division site"/>
    <property type="evidence" value="ECO:0007669"/>
    <property type="project" value="UniProtKB-UniRule"/>
</dbReference>
<dbReference type="Pfam" id="PF03799">
    <property type="entry name" value="FtsQ_DivIB_C"/>
    <property type="match status" value="1"/>
</dbReference>
<keyword evidence="4 9" id="KW-0132">Cell division</keyword>
<evidence type="ECO:0000256" key="7">
    <source>
        <dbReference type="ARBA" id="ARBA00023136"/>
    </source>
</evidence>
<evidence type="ECO:0000256" key="8">
    <source>
        <dbReference type="ARBA" id="ARBA00023306"/>
    </source>
</evidence>
<keyword evidence="2 9" id="KW-1003">Cell membrane</keyword>
<feature type="domain" description="POTRA" evidence="10">
    <location>
        <begin position="77"/>
        <end position="146"/>
    </location>
</feature>
<evidence type="ECO:0000256" key="4">
    <source>
        <dbReference type="ARBA" id="ARBA00022618"/>
    </source>
</evidence>
<comment type="similarity">
    <text evidence="9">Belongs to the FtsQ/DivIB family. FtsQ subfamily.</text>
</comment>
<dbReference type="PROSITE" id="PS51779">
    <property type="entry name" value="POTRA"/>
    <property type="match status" value="1"/>
</dbReference>
<accession>A0A1E8CFA4</accession>
<dbReference type="InterPro" id="IPR045335">
    <property type="entry name" value="FtsQ_C_sf"/>
</dbReference>
<name>A0A1E8CFA4_9GAMM</name>
<protein>
    <recommendedName>
        <fullName evidence="9">Cell division protein FtsQ</fullName>
    </recommendedName>
</protein>
<evidence type="ECO:0000259" key="10">
    <source>
        <dbReference type="PROSITE" id="PS51779"/>
    </source>
</evidence>
<dbReference type="GO" id="GO:0090529">
    <property type="term" value="P:cell septum assembly"/>
    <property type="evidence" value="ECO:0007669"/>
    <property type="project" value="InterPro"/>
</dbReference>
<evidence type="ECO:0000256" key="6">
    <source>
        <dbReference type="ARBA" id="ARBA00022989"/>
    </source>
</evidence>
<comment type="function">
    <text evidence="9">Essential cell division protein. May link together the upstream cell division proteins, which are predominantly cytoplasmic, with the downstream cell division proteins, which are predominantly periplasmic. May control correct divisome assembly.</text>
</comment>
<proteinExistence type="inferred from homology"/>
<evidence type="ECO:0000256" key="2">
    <source>
        <dbReference type="ARBA" id="ARBA00022475"/>
    </source>
</evidence>
<keyword evidence="7 9" id="KW-0472">Membrane</keyword>
<dbReference type="GO" id="GO:0043093">
    <property type="term" value="P:FtsZ-dependent cytokinesis"/>
    <property type="evidence" value="ECO:0007669"/>
    <property type="project" value="UniProtKB-UniRule"/>
</dbReference>
<evidence type="ECO:0000256" key="9">
    <source>
        <dbReference type="HAMAP-Rule" id="MF_00911"/>
    </source>
</evidence>
<evidence type="ECO:0000313" key="12">
    <source>
        <dbReference type="Proteomes" id="UP000175669"/>
    </source>
</evidence>
<dbReference type="Proteomes" id="UP000175669">
    <property type="component" value="Unassembled WGS sequence"/>
</dbReference>
<evidence type="ECO:0000256" key="3">
    <source>
        <dbReference type="ARBA" id="ARBA00022519"/>
    </source>
</evidence>
<dbReference type="PANTHER" id="PTHR35851">
    <property type="entry name" value="CELL DIVISION PROTEIN FTSQ"/>
    <property type="match status" value="1"/>
</dbReference>
<dbReference type="Gene3D" id="3.10.20.310">
    <property type="entry name" value="membrane protein fhac"/>
    <property type="match status" value="1"/>
</dbReference>
<dbReference type="STRING" id="1524254.PHACT_14910"/>
<dbReference type="GO" id="GO:0005886">
    <property type="term" value="C:plasma membrane"/>
    <property type="evidence" value="ECO:0007669"/>
    <property type="project" value="UniProtKB-SubCell"/>
</dbReference>
<comment type="caution">
    <text evidence="11">The sequence shown here is derived from an EMBL/GenBank/DDBJ whole genome shotgun (WGS) entry which is preliminary data.</text>
</comment>
<dbReference type="InterPro" id="IPR026579">
    <property type="entry name" value="FtsQ"/>
</dbReference>
<dbReference type="AlphaFoldDB" id="A0A1E8CFA4"/>
<dbReference type="Gene3D" id="3.40.50.11690">
    <property type="entry name" value="Cell division protein FtsQ/DivIB"/>
    <property type="match status" value="1"/>
</dbReference>
<reference evidence="12" key="1">
    <citation type="submission" date="2016-07" db="EMBL/GenBank/DDBJ databases">
        <authorList>
            <person name="Florea S."/>
            <person name="Webb J.S."/>
            <person name="Jaromczyk J."/>
            <person name="Schardl C.L."/>
        </authorList>
    </citation>
    <scope>NUCLEOTIDE SEQUENCE [LARGE SCALE GENOMIC DNA]</scope>
    <source>
        <strain evidence="12">KCTC 42131</strain>
    </source>
</reference>
<keyword evidence="12" id="KW-1185">Reference proteome</keyword>
<keyword evidence="3 9" id="KW-0997">Cell inner membrane</keyword>
<dbReference type="InterPro" id="IPR005548">
    <property type="entry name" value="Cell_div_FtsQ/DivIB_C"/>
</dbReference>
<dbReference type="EMBL" id="MASR01000003">
    <property type="protein sequence ID" value="OFE11138.1"/>
    <property type="molecule type" value="Genomic_DNA"/>
</dbReference>
<evidence type="ECO:0000313" key="11">
    <source>
        <dbReference type="EMBL" id="OFE11138.1"/>
    </source>
</evidence>
<evidence type="ECO:0000256" key="1">
    <source>
        <dbReference type="ARBA" id="ARBA00004370"/>
    </source>
</evidence>
<dbReference type="InterPro" id="IPR034746">
    <property type="entry name" value="POTRA"/>
</dbReference>
<dbReference type="PANTHER" id="PTHR35851:SF1">
    <property type="entry name" value="CELL DIVISION PROTEIN FTSQ"/>
    <property type="match status" value="1"/>
</dbReference>
<sequence>MDFAPVRAEARHVAPDTREDRKSAGVLRLILLGIILLGAGGIALHQYRGVAADYLATVSDRLPVFNLPEISRPVINREINTVRLDSPLHRLTGEEVRTLLARYTESGFLGVDVQDLRDELEQNPWVAHATVRRVWPDVLVVSIREQQPIARWGEAALLNESGDVFAPPLRGFESALPALDGPAGSEALVLTQHGIFSQTLAPLGMVPASVSLSQRGSWTIEVEGGPVLRLGRDDVMARLDRLVAVYRSGLQDHLADARTIDLRYGNGFSVSKNTVVADAVARR</sequence>
<keyword evidence="8 9" id="KW-0131">Cell cycle</keyword>
<comment type="subcellular location">
    <subcellularLocation>
        <location evidence="9">Cell inner membrane</location>
        <topology evidence="9">Single-pass type II membrane protein</topology>
    </subcellularLocation>
    <subcellularLocation>
        <location evidence="1">Membrane</location>
    </subcellularLocation>
    <text evidence="9">Localizes to the division septum.</text>
</comment>
<evidence type="ECO:0000256" key="5">
    <source>
        <dbReference type="ARBA" id="ARBA00022692"/>
    </source>
</evidence>
<organism evidence="11 12">
    <name type="scientific">Pseudohongiella acticola</name>
    <dbReference type="NCBI Taxonomy" id="1524254"/>
    <lineage>
        <taxon>Bacteria</taxon>
        <taxon>Pseudomonadati</taxon>
        <taxon>Pseudomonadota</taxon>
        <taxon>Gammaproteobacteria</taxon>
        <taxon>Pseudomonadales</taxon>
        <taxon>Pseudohongiellaceae</taxon>
        <taxon>Pseudohongiella</taxon>
    </lineage>
</organism>
<dbReference type="Pfam" id="PF08478">
    <property type="entry name" value="POTRA_1"/>
    <property type="match status" value="1"/>
</dbReference>